<dbReference type="PANTHER" id="PTHR46401:SF9">
    <property type="entry name" value="MANNOSYLTRANSFERASE A"/>
    <property type="match status" value="1"/>
</dbReference>
<dbReference type="GO" id="GO:0016757">
    <property type="term" value="F:glycosyltransferase activity"/>
    <property type="evidence" value="ECO:0007669"/>
    <property type="project" value="InterPro"/>
</dbReference>
<dbReference type="Pfam" id="PF00534">
    <property type="entry name" value="Glycos_transf_1"/>
    <property type="match status" value="1"/>
</dbReference>
<dbReference type="EMBL" id="CAFBMS010000019">
    <property type="protein sequence ID" value="CAB4914238.1"/>
    <property type="molecule type" value="Genomic_DNA"/>
</dbReference>
<accession>A0A6J7H5A5</accession>
<dbReference type="AlphaFoldDB" id="A0A6J7H5A5"/>
<dbReference type="Gene3D" id="3.40.50.2000">
    <property type="entry name" value="Glycogen Phosphorylase B"/>
    <property type="match status" value="2"/>
</dbReference>
<reference evidence="2" key="1">
    <citation type="submission" date="2020-05" db="EMBL/GenBank/DDBJ databases">
        <authorList>
            <person name="Chiriac C."/>
            <person name="Salcher M."/>
            <person name="Ghai R."/>
            <person name="Kavagutti S V."/>
        </authorList>
    </citation>
    <scope>NUCLEOTIDE SEQUENCE</scope>
</reference>
<dbReference type="SUPFAM" id="SSF53756">
    <property type="entry name" value="UDP-Glycosyltransferase/glycogen phosphorylase"/>
    <property type="match status" value="1"/>
</dbReference>
<dbReference type="PANTHER" id="PTHR46401">
    <property type="entry name" value="GLYCOSYLTRANSFERASE WBBK-RELATED"/>
    <property type="match status" value="1"/>
</dbReference>
<dbReference type="InterPro" id="IPR001296">
    <property type="entry name" value="Glyco_trans_1"/>
</dbReference>
<evidence type="ECO:0000313" key="2">
    <source>
        <dbReference type="EMBL" id="CAB4914238.1"/>
    </source>
</evidence>
<evidence type="ECO:0000259" key="1">
    <source>
        <dbReference type="Pfam" id="PF00534"/>
    </source>
</evidence>
<protein>
    <submittedName>
        <fullName evidence="2">Unannotated protein</fullName>
    </submittedName>
</protein>
<name>A0A6J7H5A5_9ZZZZ</name>
<gene>
    <name evidence="2" type="ORF">UFOPK3614_00491</name>
</gene>
<sequence length="369" mass="41916">MSTNKIKIGVDVTGLIFHNQVTGIERVIVETNKYLLKILDPQIYEIHPFTTAPEREGNTQIHPYLLSDPVFTKPMIDLHECHILFFGGINLNIPFKELLNFKQNKNLKILTIVHDILPLTHPEWFQLPPTSTEHPRKISSKNYFQVYLQAMFALSNQVVLVSEHVKNEIYQLGWNLKPNIAVVPLGTFASNNAAAKPSPNGLHSVYVSTITPRKGHEELLAAFDLLWNEGFDITLTLIGYASWGVESFLKKIETHPMKDKKLFWKSHLVDWQVDEIYASTDIAFSVSEGEGFGLPLEEGLSKGLKVIARDIPVFRERDYPNLYFFKGAAQELSEKIREVSVLPTKPLGPNEIRTMESFANEVAQLIKLL</sequence>
<organism evidence="2">
    <name type="scientific">freshwater metagenome</name>
    <dbReference type="NCBI Taxonomy" id="449393"/>
    <lineage>
        <taxon>unclassified sequences</taxon>
        <taxon>metagenomes</taxon>
        <taxon>ecological metagenomes</taxon>
    </lineage>
</organism>
<proteinExistence type="predicted"/>
<feature type="domain" description="Glycosyl transferase family 1" evidence="1">
    <location>
        <begin position="204"/>
        <end position="339"/>
    </location>
</feature>